<keyword evidence="3" id="KW-1185">Reference proteome</keyword>
<evidence type="ECO:0008006" key="4">
    <source>
        <dbReference type="Google" id="ProtNLM"/>
    </source>
</evidence>
<accession>A0A550CFQ2</accession>
<protein>
    <recommendedName>
        <fullName evidence="4">DRBM domain-containing protein</fullName>
    </recommendedName>
</protein>
<evidence type="ECO:0000313" key="3">
    <source>
        <dbReference type="Proteomes" id="UP000320762"/>
    </source>
</evidence>
<dbReference type="AlphaFoldDB" id="A0A550CFQ2"/>
<feature type="compositionally biased region" description="Polar residues" evidence="1">
    <location>
        <begin position="309"/>
        <end position="324"/>
    </location>
</feature>
<dbReference type="SUPFAM" id="SSF54768">
    <property type="entry name" value="dsRNA-binding domain-like"/>
    <property type="match status" value="1"/>
</dbReference>
<dbReference type="OrthoDB" id="2662290at2759"/>
<name>A0A550CFQ2_9AGAR</name>
<dbReference type="Gene3D" id="3.30.160.20">
    <property type="match status" value="1"/>
</dbReference>
<proteinExistence type="predicted"/>
<gene>
    <name evidence="2" type="ORF">BD626DRAFT_494914</name>
</gene>
<comment type="caution">
    <text evidence="2">The sequence shown here is derived from an EMBL/GenBank/DDBJ whole genome shotgun (WGS) entry which is preliminary data.</text>
</comment>
<dbReference type="Proteomes" id="UP000320762">
    <property type="component" value="Unassembled WGS sequence"/>
</dbReference>
<reference evidence="2 3" key="1">
    <citation type="journal article" date="2019" name="New Phytol.">
        <title>Comparative genomics reveals unique wood-decay strategies and fruiting body development in the Schizophyllaceae.</title>
        <authorList>
            <person name="Almasi E."/>
            <person name="Sahu N."/>
            <person name="Krizsan K."/>
            <person name="Balint B."/>
            <person name="Kovacs G.M."/>
            <person name="Kiss B."/>
            <person name="Cseklye J."/>
            <person name="Drula E."/>
            <person name="Henrissat B."/>
            <person name="Nagy I."/>
            <person name="Chovatia M."/>
            <person name="Adam C."/>
            <person name="LaButti K."/>
            <person name="Lipzen A."/>
            <person name="Riley R."/>
            <person name="Grigoriev I.V."/>
            <person name="Nagy L.G."/>
        </authorList>
    </citation>
    <scope>NUCLEOTIDE SEQUENCE [LARGE SCALE GENOMIC DNA]</scope>
    <source>
        <strain evidence="2 3">NL-1724</strain>
    </source>
</reference>
<feature type="compositionally biased region" description="Polar residues" evidence="1">
    <location>
        <begin position="362"/>
        <end position="378"/>
    </location>
</feature>
<dbReference type="EMBL" id="VDMD01000009">
    <property type="protein sequence ID" value="TRM63631.1"/>
    <property type="molecule type" value="Genomic_DNA"/>
</dbReference>
<organism evidence="2 3">
    <name type="scientific">Schizophyllum amplum</name>
    <dbReference type="NCBI Taxonomy" id="97359"/>
    <lineage>
        <taxon>Eukaryota</taxon>
        <taxon>Fungi</taxon>
        <taxon>Dikarya</taxon>
        <taxon>Basidiomycota</taxon>
        <taxon>Agaricomycotina</taxon>
        <taxon>Agaricomycetes</taxon>
        <taxon>Agaricomycetidae</taxon>
        <taxon>Agaricales</taxon>
        <taxon>Schizophyllaceae</taxon>
        <taxon>Schizophyllum</taxon>
    </lineage>
</organism>
<evidence type="ECO:0000313" key="2">
    <source>
        <dbReference type="EMBL" id="TRM63631.1"/>
    </source>
</evidence>
<feature type="region of interest" description="Disordered" evidence="1">
    <location>
        <begin position="308"/>
        <end position="397"/>
    </location>
</feature>
<sequence length="570" mass="62064">MHISQTYAENLLVAREGYPLWVPEPLANLPSDYQATGVRIGDVGVISKEGAFSMLFNICCPADDPTNLYGGVPADFEHIEAGPVRSVPAYFNRRGAFVHSSDIKTRNIAFEAGADAALIPAGVEAGVEFSLTTSQGAVLALPRGGARQDAQNLGAFEAQIDRHGISWYKYALNCGWQFDNGELYLVTGVDKAPIWGALAFCNSQRSHNVSFRLATTMTNSGLSHEYLWQHLAGQSARQGPDAAAALFDDNAAPVENQCVFLRGFRIMVRDEPWMRMLGIGVKAVNFANPGSFKGSISSLTHARPLRGSFRNSRTMDSSQAQGESPQDDPYSVVASQPGKDPRSAMPDHPGDDMVTEDDNDLVGNQENLDIDESASSQYVGPGSEVTYHPSDAHNRHTLSQRPDRDIAFTHDTVWMYSAGDVNAVNNSTSDASSSIVAKSPPEVLGTSSAMIDRVGDINAATITNDTSKPRQVLPMINERSSGKLAAQTKVADHWKPRLRNRVNSYGWPTPTYKLVPTDAKGTMWRCTVFMNGYDYGTANSPNQYEAAELAAQQAFIELDREGMPQFVSKR</sequence>
<dbReference type="STRING" id="97359.A0A550CFQ2"/>
<evidence type="ECO:0000256" key="1">
    <source>
        <dbReference type="SAM" id="MobiDB-lite"/>
    </source>
</evidence>